<keyword evidence="8" id="KW-1133">Transmembrane helix</keyword>
<dbReference type="PROSITE" id="PS51007">
    <property type="entry name" value="CYTC"/>
    <property type="match status" value="1"/>
</dbReference>
<keyword evidence="3 6" id="KW-0479">Metal-binding</keyword>
<keyword evidence="1" id="KW-0813">Transport</keyword>
<keyword evidence="5 6" id="KW-0408">Iron</keyword>
<reference evidence="10 11" key="1">
    <citation type="submission" date="2020-08" db="EMBL/GenBank/DDBJ databases">
        <title>Genomic Encyclopedia of Type Strains, Phase IV (KMG-IV): sequencing the most valuable type-strain genomes for metagenomic binning, comparative biology and taxonomic classification.</title>
        <authorList>
            <person name="Goeker M."/>
        </authorList>
    </citation>
    <scope>NUCLEOTIDE SEQUENCE [LARGE SCALE GENOMIC DNA]</scope>
    <source>
        <strain evidence="10 11">DSM 29781</strain>
    </source>
</reference>
<feature type="region of interest" description="Disordered" evidence="7">
    <location>
        <begin position="1"/>
        <end position="21"/>
    </location>
</feature>
<dbReference type="EMBL" id="JACHGB010000001">
    <property type="protein sequence ID" value="MBB5270474.1"/>
    <property type="molecule type" value="Genomic_DNA"/>
</dbReference>
<dbReference type="GO" id="GO:0020037">
    <property type="term" value="F:heme binding"/>
    <property type="evidence" value="ECO:0007669"/>
    <property type="project" value="InterPro"/>
</dbReference>
<evidence type="ECO:0000256" key="2">
    <source>
        <dbReference type="ARBA" id="ARBA00022617"/>
    </source>
</evidence>
<feature type="domain" description="Cytochrome c" evidence="9">
    <location>
        <begin position="72"/>
        <end position="162"/>
    </location>
</feature>
<dbReference type="PRINTS" id="PR00605">
    <property type="entry name" value="CYTCHROMECIC"/>
</dbReference>
<keyword evidence="11" id="KW-1185">Reference proteome</keyword>
<proteinExistence type="predicted"/>
<dbReference type="Proteomes" id="UP000532440">
    <property type="component" value="Unassembled WGS sequence"/>
</dbReference>
<dbReference type="InterPro" id="IPR051459">
    <property type="entry name" value="Cytochrome_c-type_DH"/>
</dbReference>
<dbReference type="Gene3D" id="1.10.760.10">
    <property type="entry name" value="Cytochrome c-like domain"/>
    <property type="match status" value="1"/>
</dbReference>
<keyword evidence="4" id="KW-0249">Electron transport</keyword>
<evidence type="ECO:0000256" key="7">
    <source>
        <dbReference type="SAM" id="MobiDB-lite"/>
    </source>
</evidence>
<keyword evidence="8" id="KW-0812">Transmembrane</keyword>
<evidence type="ECO:0000313" key="11">
    <source>
        <dbReference type="Proteomes" id="UP000532440"/>
    </source>
</evidence>
<organism evidence="10 11">
    <name type="scientific">Quisquiliibacterium transsilvanicum</name>
    <dbReference type="NCBI Taxonomy" id="1549638"/>
    <lineage>
        <taxon>Bacteria</taxon>
        <taxon>Pseudomonadati</taxon>
        <taxon>Pseudomonadota</taxon>
        <taxon>Betaproteobacteria</taxon>
        <taxon>Burkholderiales</taxon>
        <taxon>Burkholderiaceae</taxon>
        <taxon>Quisquiliibacterium</taxon>
    </lineage>
</organism>
<dbReference type="GO" id="GO:0005506">
    <property type="term" value="F:iron ion binding"/>
    <property type="evidence" value="ECO:0007669"/>
    <property type="project" value="InterPro"/>
</dbReference>
<dbReference type="GO" id="GO:0009055">
    <property type="term" value="F:electron transfer activity"/>
    <property type="evidence" value="ECO:0007669"/>
    <property type="project" value="InterPro"/>
</dbReference>
<evidence type="ECO:0000256" key="1">
    <source>
        <dbReference type="ARBA" id="ARBA00022448"/>
    </source>
</evidence>
<feature type="transmembrane region" description="Helical" evidence="8">
    <location>
        <begin position="24"/>
        <end position="44"/>
    </location>
</feature>
<evidence type="ECO:0000256" key="5">
    <source>
        <dbReference type="ARBA" id="ARBA00023004"/>
    </source>
</evidence>
<keyword evidence="8" id="KW-0472">Membrane</keyword>
<dbReference type="SUPFAM" id="SSF46626">
    <property type="entry name" value="Cytochrome c"/>
    <property type="match status" value="1"/>
</dbReference>
<evidence type="ECO:0000256" key="4">
    <source>
        <dbReference type="ARBA" id="ARBA00022982"/>
    </source>
</evidence>
<dbReference type="Pfam" id="PF13442">
    <property type="entry name" value="Cytochrome_CBB3"/>
    <property type="match status" value="1"/>
</dbReference>
<dbReference type="InterPro" id="IPR008168">
    <property type="entry name" value="Cyt_C_IC"/>
</dbReference>
<gene>
    <name evidence="10" type="ORF">HNQ70_000458</name>
</gene>
<dbReference type="PANTHER" id="PTHR35008:SF8">
    <property type="entry name" value="ALCOHOL DEHYDROGENASE CYTOCHROME C SUBUNIT"/>
    <property type="match status" value="1"/>
</dbReference>
<evidence type="ECO:0000256" key="6">
    <source>
        <dbReference type="PROSITE-ProRule" id="PRU00433"/>
    </source>
</evidence>
<dbReference type="RefSeq" id="WP_183963850.1">
    <property type="nucleotide sequence ID" value="NZ_BAABEW010000004.1"/>
</dbReference>
<sequence>MSEPEIHTQQQRENPEPEEGTNPMPWFVILLTAVLFTFGVVYIVRTTMSNAPTWGDSRAVADLQGPAPAAAGSAVDGAAVFTARCAACHQASGQGLPGVFPPLAGSEWVAGEARTFTAIVLHGVRNSMTVSGKTYNGAMPAFKDQLQDAEIAAVLTHVRGAWGNQAGAVSADSVAQVRKDTEGQVEPYDGDAGLAALK</sequence>
<keyword evidence="2 6" id="KW-0349">Heme</keyword>
<accession>A0A7W8HEB9</accession>
<evidence type="ECO:0000313" key="10">
    <source>
        <dbReference type="EMBL" id="MBB5270474.1"/>
    </source>
</evidence>
<evidence type="ECO:0000256" key="3">
    <source>
        <dbReference type="ARBA" id="ARBA00022723"/>
    </source>
</evidence>
<dbReference type="InterPro" id="IPR036909">
    <property type="entry name" value="Cyt_c-like_dom_sf"/>
</dbReference>
<evidence type="ECO:0000256" key="8">
    <source>
        <dbReference type="SAM" id="Phobius"/>
    </source>
</evidence>
<comment type="caution">
    <text evidence="10">The sequence shown here is derived from an EMBL/GenBank/DDBJ whole genome shotgun (WGS) entry which is preliminary data.</text>
</comment>
<evidence type="ECO:0000259" key="9">
    <source>
        <dbReference type="PROSITE" id="PS51007"/>
    </source>
</evidence>
<name>A0A7W8HEB9_9BURK</name>
<dbReference type="AlphaFoldDB" id="A0A7W8HEB9"/>
<dbReference type="PANTHER" id="PTHR35008">
    <property type="entry name" value="BLL4482 PROTEIN-RELATED"/>
    <property type="match status" value="1"/>
</dbReference>
<protein>
    <submittedName>
        <fullName evidence="10">Mono/diheme cytochrome c family protein</fullName>
    </submittedName>
</protein>
<dbReference type="InterPro" id="IPR009056">
    <property type="entry name" value="Cyt_c-like_dom"/>
</dbReference>